<proteinExistence type="predicted"/>
<dbReference type="AlphaFoldDB" id="A0A1H8MJW6"/>
<keyword evidence="2" id="KW-1185">Reference proteome</keyword>
<evidence type="ECO:0000313" key="2">
    <source>
        <dbReference type="Proteomes" id="UP000183002"/>
    </source>
</evidence>
<evidence type="ECO:0008006" key="3">
    <source>
        <dbReference type="Google" id="ProtNLM"/>
    </source>
</evidence>
<dbReference type="Proteomes" id="UP000183002">
    <property type="component" value="Unassembled WGS sequence"/>
</dbReference>
<reference evidence="1 2" key="1">
    <citation type="submission" date="2016-10" db="EMBL/GenBank/DDBJ databases">
        <authorList>
            <person name="de Groot N.N."/>
        </authorList>
    </citation>
    <scope>NUCLEOTIDE SEQUENCE [LARGE SCALE GENOMIC DNA]</scope>
    <source>
        <strain evidence="1 2">CGMCC 1.10836</strain>
    </source>
</reference>
<protein>
    <recommendedName>
        <fullName evidence="3">DUF2867 domain-containing protein</fullName>
    </recommendedName>
</protein>
<dbReference type="STRING" id="1077947.SAMN05216227_105619"/>
<accession>A0A1H8MJW6</accession>
<sequence>MTIHRCSLPPDAFLQRYAGNDDYTDCFRVDVLGTIGLGRYVEAFYTTRLFKAERAILSLAGHPSTDAEAALVVQGEASRFAAWHVEARADDQLLMCDVTGRTRSWFQVASNRDADTTLYFGSAVTSVETGVAGRKSIGMVFNVLMPVHILYSRALLAATKRKIARSNQHVMA</sequence>
<organism evidence="1 2">
    <name type="scientific">Pseudorhodobacter antarcticus</name>
    <dbReference type="NCBI Taxonomy" id="1077947"/>
    <lineage>
        <taxon>Bacteria</taxon>
        <taxon>Pseudomonadati</taxon>
        <taxon>Pseudomonadota</taxon>
        <taxon>Alphaproteobacteria</taxon>
        <taxon>Rhodobacterales</taxon>
        <taxon>Paracoccaceae</taxon>
        <taxon>Pseudorhodobacter</taxon>
    </lineage>
</organism>
<name>A0A1H8MJW6_9RHOB</name>
<gene>
    <name evidence="1" type="ORF">SAMN05216227_105619</name>
</gene>
<dbReference type="EMBL" id="FOCO01000056">
    <property type="protein sequence ID" value="SEO17574.1"/>
    <property type="molecule type" value="Genomic_DNA"/>
</dbReference>
<evidence type="ECO:0000313" key="1">
    <source>
        <dbReference type="EMBL" id="SEO17574.1"/>
    </source>
</evidence>